<reference evidence="1" key="1">
    <citation type="submission" date="2014-09" db="EMBL/GenBank/DDBJ databases">
        <authorList>
            <person name="Magalhaes I.L.F."/>
            <person name="Oliveira U."/>
            <person name="Santos F.R."/>
            <person name="Vidigal T.H.D.A."/>
            <person name="Brescovit A.D."/>
            <person name="Santos A.J."/>
        </authorList>
    </citation>
    <scope>NUCLEOTIDE SEQUENCE</scope>
    <source>
        <tissue evidence="1">Shoot tissue taken approximately 20 cm above the soil surface</tissue>
    </source>
</reference>
<sequence>MFSEKTVTTIICNVFRENHNDNYLQDNKPSGIPDSQKSTQLTGRNKIAINMHDSHFQVLKSQVVFILHWGLLSQQYN</sequence>
<name>A0A0A9A6E7_ARUDO</name>
<organism evidence="1">
    <name type="scientific">Arundo donax</name>
    <name type="common">Giant reed</name>
    <name type="synonym">Donax arundinaceus</name>
    <dbReference type="NCBI Taxonomy" id="35708"/>
    <lineage>
        <taxon>Eukaryota</taxon>
        <taxon>Viridiplantae</taxon>
        <taxon>Streptophyta</taxon>
        <taxon>Embryophyta</taxon>
        <taxon>Tracheophyta</taxon>
        <taxon>Spermatophyta</taxon>
        <taxon>Magnoliopsida</taxon>
        <taxon>Liliopsida</taxon>
        <taxon>Poales</taxon>
        <taxon>Poaceae</taxon>
        <taxon>PACMAD clade</taxon>
        <taxon>Arundinoideae</taxon>
        <taxon>Arundineae</taxon>
        <taxon>Arundo</taxon>
    </lineage>
</organism>
<dbReference type="AlphaFoldDB" id="A0A0A9A6E7"/>
<evidence type="ECO:0000313" key="1">
    <source>
        <dbReference type="EMBL" id="JAD46646.1"/>
    </source>
</evidence>
<reference evidence="1" key="2">
    <citation type="journal article" date="2015" name="Data Brief">
        <title>Shoot transcriptome of the giant reed, Arundo donax.</title>
        <authorList>
            <person name="Barrero R.A."/>
            <person name="Guerrero F.D."/>
            <person name="Moolhuijzen P."/>
            <person name="Goolsby J.A."/>
            <person name="Tidwell J."/>
            <person name="Bellgard S.E."/>
            <person name="Bellgard M.I."/>
        </authorList>
    </citation>
    <scope>NUCLEOTIDE SEQUENCE</scope>
    <source>
        <tissue evidence="1">Shoot tissue taken approximately 20 cm above the soil surface</tissue>
    </source>
</reference>
<proteinExistence type="predicted"/>
<dbReference type="EMBL" id="GBRH01251249">
    <property type="protein sequence ID" value="JAD46646.1"/>
    <property type="molecule type" value="Transcribed_RNA"/>
</dbReference>
<accession>A0A0A9A6E7</accession>
<protein>
    <submittedName>
        <fullName evidence="1">Uncharacterized protein</fullName>
    </submittedName>
</protein>